<name>A0A1M5JXB3_9FLAO</name>
<gene>
    <name evidence="1" type="ORF">SAMN05421866_0487</name>
</gene>
<sequence length="29" mass="3420">MKIDYLQSIKKHVVNYYIENVKVQIGPQA</sequence>
<evidence type="ECO:0000313" key="1">
    <source>
        <dbReference type="EMBL" id="SHG44879.1"/>
    </source>
</evidence>
<accession>A0A1M5JXB3</accession>
<reference evidence="2" key="1">
    <citation type="submission" date="2016-11" db="EMBL/GenBank/DDBJ databases">
        <authorList>
            <person name="Varghese N."/>
            <person name="Submissions S."/>
        </authorList>
    </citation>
    <scope>NUCLEOTIDE SEQUENCE [LARGE SCALE GENOMIC DNA]</scope>
    <source>
        <strain evidence="2">DSM 19055</strain>
    </source>
</reference>
<proteinExistence type="predicted"/>
<dbReference type="AlphaFoldDB" id="A0A1M5JXB3"/>
<organism evidence="1 2">
    <name type="scientific">Chryseobacterium oranimense</name>
    <dbReference type="NCBI Taxonomy" id="421058"/>
    <lineage>
        <taxon>Bacteria</taxon>
        <taxon>Pseudomonadati</taxon>
        <taxon>Bacteroidota</taxon>
        <taxon>Flavobacteriia</taxon>
        <taxon>Flavobacteriales</taxon>
        <taxon>Weeksellaceae</taxon>
        <taxon>Chryseobacterium group</taxon>
        <taxon>Chryseobacterium</taxon>
    </lineage>
</organism>
<evidence type="ECO:0000313" key="2">
    <source>
        <dbReference type="Proteomes" id="UP000184047"/>
    </source>
</evidence>
<keyword evidence="2" id="KW-1185">Reference proteome</keyword>
<protein>
    <submittedName>
        <fullName evidence="1">Uncharacterized protein</fullName>
    </submittedName>
</protein>
<dbReference type="EMBL" id="FQWT01000001">
    <property type="protein sequence ID" value="SHG44879.1"/>
    <property type="molecule type" value="Genomic_DNA"/>
</dbReference>
<dbReference type="Proteomes" id="UP000184047">
    <property type="component" value="Unassembled WGS sequence"/>
</dbReference>